<keyword evidence="1" id="KW-1133">Transmembrane helix</keyword>
<dbReference type="AlphaFoldDB" id="A0A4R1MZ26"/>
<feature type="transmembrane region" description="Helical" evidence="1">
    <location>
        <begin position="30"/>
        <end position="50"/>
    </location>
</feature>
<gene>
    <name evidence="2" type="ORF">EDC19_0835</name>
</gene>
<organism evidence="2 3">
    <name type="scientific">Natranaerovirga hydrolytica</name>
    <dbReference type="NCBI Taxonomy" id="680378"/>
    <lineage>
        <taxon>Bacteria</taxon>
        <taxon>Bacillati</taxon>
        <taxon>Bacillota</taxon>
        <taxon>Clostridia</taxon>
        <taxon>Lachnospirales</taxon>
        <taxon>Natranaerovirgaceae</taxon>
        <taxon>Natranaerovirga</taxon>
    </lineage>
</organism>
<feature type="transmembrane region" description="Helical" evidence="1">
    <location>
        <begin position="66"/>
        <end position="86"/>
    </location>
</feature>
<reference evidence="2 3" key="1">
    <citation type="submission" date="2019-03" db="EMBL/GenBank/DDBJ databases">
        <title>Genomic Encyclopedia of Type Strains, Phase IV (KMG-IV): sequencing the most valuable type-strain genomes for metagenomic binning, comparative biology and taxonomic classification.</title>
        <authorList>
            <person name="Goeker M."/>
        </authorList>
    </citation>
    <scope>NUCLEOTIDE SEQUENCE [LARGE SCALE GENOMIC DNA]</scope>
    <source>
        <strain evidence="2 3">DSM 24176</strain>
    </source>
</reference>
<accession>A0A4R1MZ26</accession>
<keyword evidence="1" id="KW-0812">Transmembrane</keyword>
<dbReference type="OrthoDB" id="9789346at2"/>
<dbReference type="RefSeq" id="WP_132280942.1">
    <property type="nucleotide sequence ID" value="NZ_SMGQ01000011.1"/>
</dbReference>
<evidence type="ECO:0000256" key="1">
    <source>
        <dbReference type="SAM" id="Phobius"/>
    </source>
</evidence>
<dbReference type="PANTHER" id="PTHR34821:SF3">
    <property type="entry name" value="MEMBRANE PROTEIN"/>
    <property type="match status" value="1"/>
</dbReference>
<protein>
    <submittedName>
        <fullName evidence="2">Transporter family-2 protein</fullName>
    </submittedName>
</protein>
<sequence length="145" mass="16128">MGIILAIISGVLMSIQGVFNTNVTKVSNIWVSNSWVQFTGLLVCLFFWLLTGRDHMGKIFEVDNKLYLLGGVFGAFIVYTVIRSISDLGPCFAIMLILIAQVSVAYLIEVLGLFSVEKVGFEWVKLIGFALMVIGIIVFKWDRVS</sequence>
<comment type="caution">
    <text evidence="2">The sequence shown here is derived from an EMBL/GenBank/DDBJ whole genome shotgun (WGS) entry which is preliminary data.</text>
</comment>
<dbReference type="EMBL" id="SMGQ01000011">
    <property type="protein sequence ID" value="TCK98415.1"/>
    <property type="molecule type" value="Genomic_DNA"/>
</dbReference>
<name>A0A4R1MZ26_9FIRM</name>
<dbReference type="Proteomes" id="UP000294545">
    <property type="component" value="Unassembled WGS sequence"/>
</dbReference>
<feature type="transmembrane region" description="Helical" evidence="1">
    <location>
        <begin position="92"/>
        <end position="116"/>
    </location>
</feature>
<dbReference type="PANTHER" id="PTHR34821">
    <property type="entry name" value="INNER MEMBRANE PROTEIN YDCZ"/>
    <property type="match status" value="1"/>
</dbReference>
<feature type="transmembrane region" description="Helical" evidence="1">
    <location>
        <begin position="123"/>
        <end position="141"/>
    </location>
</feature>
<evidence type="ECO:0000313" key="3">
    <source>
        <dbReference type="Proteomes" id="UP000294545"/>
    </source>
</evidence>
<keyword evidence="1" id="KW-0472">Membrane</keyword>
<dbReference type="GO" id="GO:0005886">
    <property type="term" value="C:plasma membrane"/>
    <property type="evidence" value="ECO:0007669"/>
    <property type="project" value="TreeGrafter"/>
</dbReference>
<dbReference type="Pfam" id="PF04657">
    <property type="entry name" value="DMT_YdcZ"/>
    <property type="match status" value="1"/>
</dbReference>
<evidence type="ECO:0000313" key="2">
    <source>
        <dbReference type="EMBL" id="TCK98415.1"/>
    </source>
</evidence>
<dbReference type="InterPro" id="IPR006750">
    <property type="entry name" value="YdcZ"/>
</dbReference>
<keyword evidence="3" id="KW-1185">Reference proteome</keyword>
<proteinExistence type="predicted"/>